<evidence type="ECO:0000256" key="1">
    <source>
        <dbReference type="ARBA" id="ARBA00007320"/>
    </source>
</evidence>
<dbReference type="GO" id="GO:0005762">
    <property type="term" value="C:mitochondrial large ribosomal subunit"/>
    <property type="evidence" value="ECO:0007669"/>
    <property type="project" value="TreeGrafter"/>
</dbReference>
<evidence type="ECO:0000259" key="5">
    <source>
        <dbReference type="Pfam" id="PF00828"/>
    </source>
</evidence>
<name>A0A194VLF5_CYTMA</name>
<evidence type="ECO:0000256" key="2">
    <source>
        <dbReference type="ARBA" id="ARBA00022980"/>
    </source>
</evidence>
<proteinExistence type="inferred from homology"/>
<dbReference type="PANTHER" id="PTHR12934">
    <property type="entry name" value="50S RIBOSOMAL PROTEIN L15"/>
    <property type="match status" value="1"/>
</dbReference>
<evidence type="ECO:0000313" key="6">
    <source>
        <dbReference type="EMBL" id="KUI64788.1"/>
    </source>
</evidence>
<feature type="compositionally biased region" description="Basic and acidic residues" evidence="4">
    <location>
        <begin position="304"/>
        <end position="318"/>
    </location>
</feature>
<dbReference type="InterPro" id="IPR005749">
    <property type="entry name" value="Ribosomal_uL15_bac-type"/>
</dbReference>
<sequence length="318" mass="35255">MPPRLPISQVARCCRTSIDRPTARGVSTSPLVSLLAALSIQQRPTITTPQPLSQARNASILANLRDNKGAHNKRIRKGRGASSGYGKTSGRGHKGQGQHGHVKPWFQGGQTPLIFKHGQMGFVNHRKENLAEVNLDRLQFWIDAGRIDPKKPITPKEIIKSGLIGRPKDGIKLLARGSCNLYTPINIMVSRASASAITAVERAGGKVTTRYYTKDSIKRLLKGESVSSSEPLPSGPQHVKAVLEKAREGPHKYRLPDPTSRWDIEYYRDPAHRGYLSHQLKDGESPSLYFKVPGEQVRKKAAKSKKEEESDPKLFELR</sequence>
<dbReference type="SMR" id="A0A194VLF5"/>
<protein>
    <submittedName>
        <fullName evidence="6">50S ribosomal protein L15</fullName>
    </submittedName>
</protein>
<organism evidence="6 7">
    <name type="scientific">Cytospora mali</name>
    <name type="common">Apple Valsa canker fungus</name>
    <name type="synonym">Valsa mali</name>
    <dbReference type="NCBI Taxonomy" id="578113"/>
    <lineage>
        <taxon>Eukaryota</taxon>
        <taxon>Fungi</taxon>
        <taxon>Dikarya</taxon>
        <taxon>Ascomycota</taxon>
        <taxon>Pezizomycotina</taxon>
        <taxon>Sordariomycetes</taxon>
        <taxon>Sordariomycetidae</taxon>
        <taxon>Diaporthales</taxon>
        <taxon>Cytosporaceae</taxon>
        <taxon>Cytospora</taxon>
    </lineage>
</organism>
<dbReference type="Pfam" id="PF00828">
    <property type="entry name" value="Ribosomal_L27A"/>
    <property type="match status" value="1"/>
</dbReference>
<accession>A0A194VLF5</accession>
<dbReference type="GO" id="GO:0006412">
    <property type="term" value="P:translation"/>
    <property type="evidence" value="ECO:0007669"/>
    <property type="project" value="InterPro"/>
</dbReference>
<gene>
    <name evidence="6" type="ORF">VM1G_00470</name>
</gene>
<dbReference type="PANTHER" id="PTHR12934:SF11">
    <property type="entry name" value="LARGE RIBOSOMAL SUBUNIT PROTEIN UL15M"/>
    <property type="match status" value="1"/>
</dbReference>
<comment type="similarity">
    <text evidence="1">Belongs to the universal ribosomal protein uL15 family.</text>
</comment>
<feature type="region of interest" description="Disordered" evidence="4">
    <location>
        <begin position="277"/>
        <end position="318"/>
    </location>
</feature>
<dbReference type="Gene3D" id="3.100.10.10">
    <property type="match status" value="1"/>
</dbReference>
<dbReference type="InterPro" id="IPR036227">
    <property type="entry name" value="Ribosomal_uL15/eL18_sf"/>
</dbReference>
<dbReference type="SUPFAM" id="SSF52080">
    <property type="entry name" value="Ribosomal proteins L15p and L18e"/>
    <property type="match status" value="1"/>
</dbReference>
<dbReference type="HAMAP" id="MF_01341">
    <property type="entry name" value="Ribosomal_uL15"/>
    <property type="match status" value="1"/>
</dbReference>
<keyword evidence="7" id="KW-1185">Reference proteome</keyword>
<reference evidence="6" key="1">
    <citation type="submission" date="2014-12" db="EMBL/GenBank/DDBJ databases">
        <title>Genome Sequence of Valsa Canker Pathogens Uncovers a Specific Adaption of Colonization on Woody Bark.</title>
        <authorList>
            <person name="Yin Z."/>
            <person name="Liu H."/>
            <person name="Gao X."/>
            <person name="Li Z."/>
            <person name="Song N."/>
            <person name="Ke X."/>
            <person name="Dai Q."/>
            <person name="Wu Y."/>
            <person name="Sun Y."/>
            <person name="Xu J.-R."/>
            <person name="Kang Z.K."/>
            <person name="Wang L."/>
            <person name="Huang L."/>
        </authorList>
    </citation>
    <scope>NUCLEOTIDE SEQUENCE [LARGE SCALE GENOMIC DNA]</scope>
    <source>
        <strain evidence="6">03-8</strain>
    </source>
</reference>
<evidence type="ECO:0000313" key="7">
    <source>
        <dbReference type="Proteomes" id="UP000078559"/>
    </source>
</evidence>
<dbReference type="Proteomes" id="UP000078559">
    <property type="component" value="Chromosome 1"/>
</dbReference>
<dbReference type="EMBL" id="CM003098">
    <property type="protein sequence ID" value="KUI64788.1"/>
    <property type="molecule type" value="Genomic_DNA"/>
</dbReference>
<dbReference type="InterPro" id="IPR021131">
    <property type="entry name" value="Ribosomal_uL15/eL18"/>
</dbReference>
<dbReference type="AlphaFoldDB" id="A0A194VLF5"/>
<dbReference type="GO" id="GO:0003735">
    <property type="term" value="F:structural constituent of ribosome"/>
    <property type="evidence" value="ECO:0007669"/>
    <property type="project" value="InterPro"/>
</dbReference>
<dbReference type="OrthoDB" id="361383at2759"/>
<feature type="compositionally biased region" description="Basic residues" evidence="4">
    <location>
        <begin position="90"/>
        <end position="100"/>
    </location>
</feature>
<feature type="domain" description="Large ribosomal subunit protein uL15/eL18" evidence="5">
    <location>
        <begin position="132"/>
        <end position="208"/>
    </location>
</feature>
<evidence type="ECO:0000256" key="3">
    <source>
        <dbReference type="ARBA" id="ARBA00023274"/>
    </source>
</evidence>
<keyword evidence="3" id="KW-0687">Ribonucleoprotein</keyword>
<evidence type="ECO:0000256" key="4">
    <source>
        <dbReference type="SAM" id="MobiDB-lite"/>
    </source>
</evidence>
<dbReference type="InterPro" id="IPR030878">
    <property type="entry name" value="Ribosomal_uL15"/>
</dbReference>
<feature type="compositionally biased region" description="Basic residues" evidence="4">
    <location>
        <begin position="70"/>
        <end position="79"/>
    </location>
</feature>
<dbReference type="NCBIfam" id="TIGR01071">
    <property type="entry name" value="rplO_bact"/>
    <property type="match status" value="1"/>
</dbReference>
<feature type="region of interest" description="Disordered" evidence="4">
    <location>
        <begin position="69"/>
        <end position="100"/>
    </location>
</feature>
<keyword evidence="2 6" id="KW-0689">Ribosomal protein</keyword>